<evidence type="ECO:0000256" key="1">
    <source>
        <dbReference type="ARBA" id="ARBA00003041"/>
    </source>
</evidence>
<comment type="function">
    <text evidence="1">Needed for flagellar regrowth and assembly.</text>
</comment>
<keyword evidence="3" id="KW-0813">Transport</keyword>
<dbReference type="RefSeq" id="WP_201302324.1">
    <property type="nucleotide sequence ID" value="NZ_LR732308.1"/>
</dbReference>
<evidence type="ECO:0000256" key="5">
    <source>
        <dbReference type="ARBA" id="ARBA00022927"/>
    </source>
</evidence>
<dbReference type="GO" id="GO:0015031">
    <property type="term" value="P:protein transport"/>
    <property type="evidence" value="ECO:0007669"/>
    <property type="project" value="UniProtKB-KW"/>
</dbReference>
<dbReference type="GO" id="GO:0044781">
    <property type="term" value="P:bacterial-type flagellum organization"/>
    <property type="evidence" value="ECO:0007669"/>
    <property type="project" value="UniProtKB-KW"/>
</dbReference>
<keyword evidence="9" id="KW-0969">Cilium</keyword>
<dbReference type="GO" id="GO:0005829">
    <property type="term" value="C:cytosol"/>
    <property type="evidence" value="ECO:0007669"/>
    <property type="project" value="TreeGrafter"/>
</dbReference>
<dbReference type="PANTHER" id="PTHR34982:SF1">
    <property type="entry name" value="FLAGELLAR ASSEMBLY PROTEIN FLIH"/>
    <property type="match status" value="1"/>
</dbReference>
<protein>
    <submittedName>
        <fullName evidence="9">Flagellar assembly protein FliH</fullName>
    </submittedName>
</protein>
<reference evidence="9 10" key="1">
    <citation type="submission" date="2019-10" db="EMBL/GenBank/DDBJ databases">
        <authorList>
            <person name="Karimi E."/>
        </authorList>
    </citation>
    <scope>NUCLEOTIDE SEQUENCE [LARGE SCALE GENOMIC DNA]</scope>
    <source>
        <strain evidence="9">Exiguobacterium sp. 9Y</strain>
    </source>
</reference>
<comment type="similarity">
    <text evidence="2">Belongs to the FliH family.</text>
</comment>
<dbReference type="Proteomes" id="UP000439752">
    <property type="component" value="Unassembled WGS sequence"/>
</dbReference>
<dbReference type="Pfam" id="PF02108">
    <property type="entry name" value="FliH"/>
    <property type="match status" value="1"/>
</dbReference>
<evidence type="ECO:0000256" key="2">
    <source>
        <dbReference type="ARBA" id="ARBA00006602"/>
    </source>
</evidence>
<feature type="domain" description="Flagellar assembly protein FliH/Type III secretion system HrpE" evidence="8">
    <location>
        <begin position="108"/>
        <end position="225"/>
    </location>
</feature>
<organism evidence="9 10">
    <name type="scientific">Exiguobacterium oxidotolerans</name>
    <dbReference type="NCBI Taxonomy" id="223958"/>
    <lineage>
        <taxon>Bacteria</taxon>
        <taxon>Bacillati</taxon>
        <taxon>Bacillota</taxon>
        <taxon>Bacilli</taxon>
        <taxon>Bacillales</taxon>
        <taxon>Bacillales Family XII. Incertae Sedis</taxon>
        <taxon>Exiguobacterium</taxon>
    </lineage>
</organism>
<proteinExistence type="inferred from homology"/>
<keyword evidence="6" id="KW-1006">Bacterial flagellum protein export</keyword>
<dbReference type="InterPro" id="IPR051472">
    <property type="entry name" value="T3SS_Stator/FliH"/>
</dbReference>
<evidence type="ECO:0000313" key="10">
    <source>
        <dbReference type="Proteomes" id="UP000439752"/>
    </source>
</evidence>
<name>A0A653ICK1_9BACL</name>
<gene>
    <name evidence="9" type="ORF">EXIGUO9Y_30104</name>
</gene>
<feature type="coiled-coil region" evidence="7">
    <location>
        <begin position="43"/>
        <end position="80"/>
    </location>
</feature>
<keyword evidence="4" id="KW-1005">Bacterial flagellum biogenesis</keyword>
<dbReference type="InterPro" id="IPR018035">
    <property type="entry name" value="Flagellar_FliH/T3SS_HrpE"/>
</dbReference>
<evidence type="ECO:0000259" key="8">
    <source>
        <dbReference type="Pfam" id="PF02108"/>
    </source>
</evidence>
<dbReference type="EMBL" id="CABWKQ010000023">
    <property type="protein sequence ID" value="VWX36871.1"/>
    <property type="molecule type" value="Genomic_DNA"/>
</dbReference>
<evidence type="ECO:0000256" key="6">
    <source>
        <dbReference type="ARBA" id="ARBA00023225"/>
    </source>
</evidence>
<dbReference type="PANTHER" id="PTHR34982">
    <property type="entry name" value="YOP PROTEINS TRANSLOCATION PROTEIN L"/>
    <property type="match status" value="1"/>
</dbReference>
<evidence type="ECO:0000256" key="7">
    <source>
        <dbReference type="SAM" id="Coils"/>
    </source>
</evidence>
<keyword evidence="10" id="KW-1185">Reference proteome</keyword>
<keyword evidence="7" id="KW-0175">Coiled coil</keyword>
<evidence type="ECO:0000313" key="9">
    <source>
        <dbReference type="EMBL" id="VWX36871.1"/>
    </source>
</evidence>
<keyword evidence="5" id="KW-0653">Protein transport</keyword>
<dbReference type="AlphaFoldDB" id="A0A653ICK1"/>
<keyword evidence="9" id="KW-0282">Flagellum</keyword>
<evidence type="ECO:0000256" key="4">
    <source>
        <dbReference type="ARBA" id="ARBA00022795"/>
    </source>
</evidence>
<sequence length="241" mass="27840">MISLSNVIKRQIVIEGHQRTILHQEERVVERDAEPSISYEALMAKGQNELDEQLQLIRQQEEARRQAFEQEREMALQEAKEQGYQAGYERGQQDGLDAYARKLEETNQFAMRLEQMQTDRLLAMEDELCALSLQVTHHFLEKLHDTDEEALYQSIHQLIIQFRDREKIIVYTSAEDFERVVLLDERLHTILGGAATISLRIDPELAPRDFRIDSENGAITGGLTSSYEALINQVTEVLQDV</sequence>
<accession>A0A653ICK1</accession>
<evidence type="ECO:0000256" key="3">
    <source>
        <dbReference type="ARBA" id="ARBA00022448"/>
    </source>
</evidence>
<keyword evidence="9" id="KW-0966">Cell projection</keyword>